<sequence>MKPHVRRKINSIISEINAISRELDEISNGLNREFKGIGSTKSASSLQSAADKYRRVGYNLRRI</sequence>
<reference evidence="1 2" key="1">
    <citation type="journal article" date="2019" name="Indoor Air">
        <title>Impacts of indoor surface finishes on bacterial viability.</title>
        <authorList>
            <person name="Hu J."/>
            <person name="Maamar S.B."/>
            <person name="Glawe A.J."/>
            <person name="Gottel N."/>
            <person name="Gilbert J.A."/>
            <person name="Hartmann E.M."/>
        </authorList>
    </citation>
    <scope>NUCLEOTIDE SEQUENCE [LARGE SCALE GENOMIC DNA]</scope>
    <source>
        <strain evidence="1 2">AF060A6</strain>
    </source>
</reference>
<dbReference type="AlphaFoldDB" id="A0A4V3V7R3"/>
<proteinExistence type="predicted"/>
<evidence type="ECO:0000313" key="1">
    <source>
        <dbReference type="EMBL" id="THE12423.1"/>
    </source>
</evidence>
<name>A0A4V3V7R3_9BACI</name>
<accession>A0A4V3V7R3</accession>
<comment type="caution">
    <text evidence="1">The sequence shown here is derived from an EMBL/GenBank/DDBJ whole genome shotgun (WGS) entry which is preliminary data.</text>
</comment>
<organism evidence="1 2">
    <name type="scientific">Bacillus timonensis</name>
    <dbReference type="NCBI Taxonomy" id="1033734"/>
    <lineage>
        <taxon>Bacteria</taxon>
        <taxon>Bacillati</taxon>
        <taxon>Bacillota</taxon>
        <taxon>Bacilli</taxon>
        <taxon>Bacillales</taxon>
        <taxon>Bacillaceae</taxon>
        <taxon>Bacillus</taxon>
    </lineage>
</organism>
<protein>
    <submittedName>
        <fullName evidence="1">Uncharacterized protein</fullName>
    </submittedName>
</protein>
<dbReference type="RefSeq" id="WP_136379701.1">
    <property type="nucleotide sequence ID" value="NZ_SLUB01000017.1"/>
</dbReference>
<evidence type="ECO:0000313" key="2">
    <source>
        <dbReference type="Proteomes" id="UP000306477"/>
    </source>
</evidence>
<dbReference type="EMBL" id="SLUB01000017">
    <property type="protein sequence ID" value="THE12423.1"/>
    <property type="molecule type" value="Genomic_DNA"/>
</dbReference>
<dbReference type="STRING" id="1033734.GCA_000285535_02203"/>
<gene>
    <name evidence="1" type="ORF">E1I69_11195</name>
</gene>
<dbReference type="OrthoDB" id="2925274at2"/>
<dbReference type="Proteomes" id="UP000306477">
    <property type="component" value="Unassembled WGS sequence"/>
</dbReference>
<keyword evidence="2" id="KW-1185">Reference proteome</keyword>